<dbReference type="FunFam" id="3.40.120.10:FF:000015">
    <property type="entry name" value="Phosphoacetylglucosamine mutase"/>
    <property type="match status" value="1"/>
</dbReference>
<dbReference type="AlphaFoldDB" id="A0A813NLN2"/>
<evidence type="ECO:0000256" key="10">
    <source>
        <dbReference type="ARBA" id="ARBA00023277"/>
    </source>
</evidence>
<evidence type="ECO:0000256" key="5">
    <source>
        <dbReference type="ARBA" id="ARBA00022553"/>
    </source>
</evidence>
<evidence type="ECO:0000256" key="13">
    <source>
        <dbReference type="PIRNR" id="PIRNR016408"/>
    </source>
</evidence>
<feature type="binding site" evidence="15">
    <location>
        <begin position="411"/>
        <end position="413"/>
    </location>
    <ligand>
        <name>substrate</name>
    </ligand>
</feature>
<dbReference type="PANTHER" id="PTHR45955">
    <property type="entry name" value="PHOSPHOACETYLGLUCOSAMINE MUTASE"/>
    <property type="match status" value="1"/>
</dbReference>
<evidence type="ECO:0000256" key="4">
    <source>
        <dbReference type="ARBA" id="ARBA00012731"/>
    </source>
</evidence>
<keyword evidence="6 13" id="KW-0479">Metal-binding</keyword>
<evidence type="ECO:0000256" key="6">
    <source>
        <dbReference type="ARBA" id="ARBA00022723"/>
    </source>
</evidence>
<dbReference type="InterPro" id="IPR005844">
    <property type="entry name" value="A-D-PHexomutase_a/b/a-I"/>
</dbReference>
<dbReference type="FunFam" id="3.40.120.10:FF:000013">
    <property type="entry name" value="Phosphoacetylglucosamine mutase"/>
    <property type="match status" value="1"/>
</dbReference>
<dbReference type="Proteomes" id="UP000663879">
    <property type="component" value="Unassembled WGS sequence"/>
</dbReference>
<evidence type="ECO:0000256" key="12">
    <source>
        <dbReference type="ARBA" id="ARBA00070218"/>
    </source>
</evidence>
<feature type="binding site" evidence="16">
    <location>
        <position position="317"/>
    </location>
    <ligand>
        <name>Mg(2+)</name>
        <dbReference type="ChEBI" id="CHEBI:18420"/>
    </ligand>
</feature>
<dbReference type="FunFam" id="3.30.310.50:FF:000003">
    <property type="entry name" value="Phosphoacetylglucosamine mutase"/>
    <property type="match status" value="1"/>
</dbReference>
<dbReference type="Pfam" id="PF02878">
    <property type="entry name" value="PGM_PMM_I"/>
    <property type="match status" value="1"/>
</dbReference>
<comment type="caution">
    <text evidence="21">The sequence shown here is derived from an EMBL/GenBank/DDBJ whole genome shotgun (WGS) entry which is preliminary data.</text>
</comment>
<dbReference type="SUPFAM" id="SSF55957">
    <property type="entry name" value="Phosphoglucomutase, C-terminal domain"/>
    <property type="match status" value="1"/>
</dbReference>
<reference evidence="21" key="1">
    <citation type="submission" date="2021-02" db="EMBL/GenBank/DDBJ databases">
        <authorList>
            <person name="Nowell W R."/>
        </authorList>
    </citation>
    <scope>NUCLEOTIDE SEQUENCE</scope>
    <source>
        <strain evidence="21">Ploen Becks lab</strain>
    </source>
</reference>
<dbReference type="UniPathway" id="UPA00113">
    <property type="reaction ID" value="UER00530"/>
</dbReference>
<feature type="domain" description="Alpha-D-phosphohexomutase C-terminal" evidence="17">
    <location>
        <begin position="551"/>
        <end position="585"/>
    </location>
</feature>
<dbReference type="PANTHER" id="PTHR45955:SF1">
    <property type="entry name" value="PHOSPHOACETYLGLUCOSAMINE MUTASE"/>
    <property type="match status" value="1"/>
</dbReference>
<keyword evidence="10" id="KW-0119">Carbohydrate metabolism</keyword>
<keyword evidence="22" id="KW-1185">Reference proteome</keyword>
<name>A0A813NLN2_9BILA</name>
<evidence type="ECO:0000313" key="21">
    <source>
        <dbReference type="EMBL" id="CAF0741480.1"/>
    </source>
</evidence>
<comment type="similarity">
    <text evidence="3 13">Belongs to the phosphohexose mutase family.</text>
</comment>
<dbReference type="Pfam" id="PF21405">
    <property type="entry name" value="AMG1_II"/>
    <property type="match status" value="1"/>
</dbReference>
<feature type="binding site" evidence="15">
    <location>
        <position position="566"/>
    </location>
    <ligand>
        <name>substrate</name>
    </ligand>
</feature>
<dbReference type="Pfam" id="PF00408">
    <property type="entry name" value="PGM_PMM_IV"/>
    <property type="match status" value="1"/>
</dbReference>
<comment type="catalytic activity">
    <reaction evidence="1 13">
        <text>N-acetyl-alpha-D-glucosamine 1-phosphate = N-acetyl-D-glucosamine 6-phosphate</text>
        <dbReference type="Rhea" id="RHEA:23804"/>
        <dbReference type="ChEBI" id="CHEBI:57513"/>
        <dbReference type="ChEBI" id="CHEBI:57776"/>
        <dbReference type="EC" id="5.4.2.3"/>
    </reaction>
</comment>
<dbReference type="OrthoDB" id="1928at2759"/>
<evidence type="ECO:0000256" key="8">
    <source>
        <dbReference type="ARBA" id="ARBA00022990"/>
    </source>
</evidence>
<feature type="binding site" evidence="16">
    <location>
        <position position="319"/>
    </location>
    <ligand>
        <name>Mg(2+)</name>
        <dbReference type="ChEBI" id="CHEBI:18420"/>
    </ligand>
</feature>
<keyword evidence="8" id="KW-0007">Acetylation</keyword>
<feature type="domain" description="Phosphoacetylglucosamine mutase AMG1" evidence="19">
    <location>
        <begin position="336"/>
        <end position="493"/>
    </location>
</feature>
<dbReference type="EC" id="5.4.2.3" evidence="4 13"/>
<dbReference type="Pfam" id="PF21404">
    <property type="entry name" value="AMG1_III"/>
    <property type="match status" value="1"/>
</dbReference>
<dbReference type="GO" id="GO:0046872">
    <property type="term" value="F:metal ion binding"/>
    <property type="evidence" value="ECO:0007669"/>
    <property type="project" value="UniProtKB-KW"/>
</dbReference>
<dbReference type="InterPro" id="IPR016657">
    <property type="entry name" value="PAGM"/>
</dbReference>
<dbReference type="EMBL" id="CAJNOC010000300">
    <property type="protein sequence ID" value="CAF0741480.1"/>
    <property type="molecule type" value="Genomic_DNA"/>
</dbReference>
<dbReference type="InterPro" id="IPR016055">
    <property type="entry name" value="A-D-PHexomutase_a/b/a-I/II/III"/>
</dbReference>
<feature type="binding site" evidence="15">
    <location>
        <begin position="557"/>
        <end position="561"/>
    </location>
    <ligand>
        <name>substrate</name>
    </ligand>
</feature>
<feature type="binding site" evidence="16">
    <location>
        <position position="315"/>
    </location>
    <ligand>
        <name>Mg(2+)</name>
        <dbReference type="ChEBI" id="CHEBI:18420"/>
    </ligand>
</feature>
<proteinExistence type="inferred from homology"/>
<evidence type="ECO:0000259" key="19">
    <source>
        <dbReference type="Pfam" id="PF21404"/>
    </source>
</evidence>
<feature type="domain" description="Alpha-D-phosphohexomutase alpha/beta/alpha" evidence="18">
    <location>
        <begin position="64"/>
        <end position="96"/>
    </location>
</feature>
<evidence type="ECO:0000256" key="7">
    <source>
        <dbReference type="ARBA" id="ARBA00022842"/>
    </source>
</evidence>
<evidence type="ECO:0000256" key="1">
    <source>
        <dbReference type="ARBA" id="ARBA00000558"/>
    </source>
</evidence>
<sequence length="599" mass="67876">MSFLELVNSNKVNEKYQKPEEFLNKTISYGTAGFRTKAVYLDWVMYRMGLLACLRSICQKCQYIGCMITASHNPEEDNGCKLVDPLGDMLEESWEAYASRLVNSNNLQETLKSLCENELKEWIEEYDREQEVNKLGRIQKPNIVAAYDTRPSSVALFEAFKTGVEVLDGVLINYGLLSTPQLHYMVRCLNTNNSYGEPNEDGYFNKLTTAFFNVWSMIEFNNNGKYETDLYVDGANGIGADKIKILSRLISTVSFNDKPSNGTILNMHLFNDGKQPGDKLNHLCGADFVKVQQKPPNNLPELKDEGKISKFCSLDGDADRIVYYYLDNEKKFYLLDGDKISTIIATHLRELLVGAELSDKINLCIVQTAYANGSSTNFIENVMKVKASCVPTGVKHLHHEAQKFDIGVYFEANGHGTILLSEKAESIIEERYAELMKKSEQLDEGIEFKDWIKNDKVRYSLYILKHLKDCINQTVGDALSDLLVVELILAMRQMSIADWNLLYTDLPSRQLKVTIKDRNVIKTYDAERRVSQPAELQDKLDELVKLSGSKMARSFVRPSGTEDVVRVYAEADTQELTDKLAKQVCQLVYDLAGGVGQRH</sequence>
<comment type="function">
    <text evidence="11 13">Catalyzes the conversion of GlcNAc-6-P into GlcNAc-1-P during the synthesis of uridine diphosphate/UDP-GlcNAc, a sugar nucleotide critical to multiple glycosylation pathways including protein N- and O-glycosylation.</text>
</comment>
<dbReference type="InterPro" id="IPR005843">
    <property type="entry name" value="A-D-PHexomutase_C"/>
</dbReference>
<dbReference type="GO" id="GO:0005975">
    <property type="term" value="P:carbohydrate metabolic process"/>
    <property type="evidence" value="ECO:0007669"/>
    <property type="project" value="InterPro"/>
</dbReference>
<comment type="pathway">
    <text evidence="2 13">Nucleotide-sugar biosynthesis; UDP-N-acetyl-alpha-D-glucosamine biosynthesis; N-acetyl-alpha-D-glucosamine 1-phosphate from alpha-D-glucosamine 6-phosphate (route I): step 2/2.</text>
</comment>
<dbReference type="SUPFAM" id="SSF53738">
    <property type="entry name" value="Phosphoglucomutase, first 3 domains"/>
    <property type="match status" value="2"/>
</dbReference>
<dbReference type="PIRSF" id="PIRSF016408">
    <property type="entry name" value="PAGM"/>
    <property type="match status" value="1"/>
</dbReference>
<feature type="binding site" description="via phosphate group" evidence="16">
    <location>
        <position position="71"/>
    </location>
    <ligand>
        <name>Mg(2+)</name>
        <dbReference type="ChEBI" id="CHEBI:18420"/>
    </ligand>
</feature>
<dbReference type="InterPro" id="IPR049023">
    <property type="entry name" value="AMG1_II"/>
</dbReference>
<evidence type="ECO:0000256" key="11">
    <source>
        <dbReference type="ARBA" id="ARBA00060228"/>
    </source>
</evidence>
<feature type="domain" description="Phosphoacetylglucosamine mutase AMG1" evidence="20">
    <location>
        <begin position="200"/>
        <end position="322"/>
    </location>
</feature>
<dbReference type="Gene3D" id="3.30.310.50">
    <property type="entry name" value="Alpha-D-phosphohexomutase, C-terminal domain"/>
    <property type="match status" value="1"/>
</dbReference>
<feature type="active site" description="Phosphoserine intermediate" evidence="14">
    <location>
        <position position="71"/>
    </location>
</feature>
<evidence type="ECO:0000256" key="14">
    <source>
        <dbReference type="PIRSR" id="PIRSR016408-1"/>
    </source>
</evidence>
<evidence type="ECO:0000259" key="17">
    <source>
        <dbReference type="Pfam" id="PF00408"/>
    </source>
</evidence>
<dbReference type="InterPro" id="IPR049022">
    <property type="entry name" value="AMG1_III"/>
</dbReference>
<evidence type="ECO:0000313" key="22">
    <source>
        <dbReference type="Proteomes" id="UP000663879"/>
    </source>
</evidence>
<evidence type="ECO:0000256" key="16">
    <source>
        <dbReference type="PIRSR" id="PIRSR016408-3"/>
    </source>
</evidence>
<evidence type="ECO:0000259" key="20">
    <source>
        <dbReference type="Pfam" id="PF21405"/>
    </source>
</evidence>
<evidence type="ECO:0000259" key="18">
    <source>
        <dbReference type="Pfam" id="PF02878"/>
    </source>
</evidence>
<protein>
    <recommendedName>
        <fullName evidence="12 13">Phosphoacetylglucosamine mutase</fullName>
        <shortName evidence="13">PAGM</shortName>
        <ecNumber evidence="4 13">5.4.2.3</ecNumber>
    </recommendedName>
    <alternativeName>
        <fullName evidence="13">Acetylglucosamine phosphomutase</fullName>
    </alternativeName>
    <alternativeName>
        <fullName evidence="13">N-acetylglucosamine-phosphate mutase</fullName>
    </alternativeName>
</protein>
<keyword evidence="7 13" id="KW-0460">Magnesium</keyword>
<dbReference type="CDD" id="cd03086">
    <property type="entry name" value="PGM3"/>
    <property type="match status" value="1"/>
</dbReference>
<dbReference type="Gene3D" id="3.40.120.10">
    <property type="entry name" value="Alpha-D-Glucose-1,6-Bisphosphate, subunit A, domain 3"/>
    <property type="match status" value="2"/>
</dbReference>
<keyword evidence="5" id="KW-0597">Phosphoprotein</keyword>
<evidence type="ECO:0000256" key="2">
    <source>
        <dbReference type="ARBA" id="ARBA00004865"/>
    </source>
</evidence>
<evidence type="ECO:0000256" key="3">
    <source>
        <dbReference type="ARBA" id="ARBA00010231"/>
    </source>
</evidence>
<dbReference type="InterPro" id="IPR036900">
    <property type="entry name" value="A-D-PHexomutase_C_sf"/>
</dbReference>
<keyword evidence="9 13" id="KW-0413">Isomerase</keyword>
<accession>A0A813NLN2</accession>
<evidence type="ECO:0000256" key="9">
    <source>
        <dbReference type="ARBA" id="ARBA00023235"/>
    </source>
</evidence>
<dbReference type="GO" id="GO:0004610">
    <property type="term" value="F:phosphoacetylglucosamine mutase activity"/>
    <property type="evidence" value="ECO:0007669"/>
    <property type="project" value="UniProtKB-UniRule"/>
</dbReference>
<comment type="cofactor">
    <cofactor evidence="13 16">
        <name>Mg(2+)</name>
        <dbReference type="ChEBI" id="CHEBI:18420"/>
    </cofactor>
    <text evidence="13 16">Binds 1 Mg(2+) ion per subunit.</text>
</comment>
<evidence type="ECO:0000256" key="15">
    <source>
        <dbReference type="PIRSR" id="PIRSR016408-2"/>
    </source>
</evidence>
<dbReference type="GO" id="GO:0006048">
    <property type="term" value="P:UDP-N-acetylglucosamine biosynthetic process"/>
    <property type="evidence" value="ECO:0007669"/>
    <property type="project" value="UniProtKB-UniRule"/>
</dbReference>
<gene>
    <name evidence="21" type="ORF">OXX778_LOCUS3415</name>
</gene>
<organism evidence="21 22">
    <name type="scientific">Brachionus calyciflorus</name>
    <dbReference type="NCBI Taxonomy" id="104777"/>
    <lineage>
        <taxon>Eukaryota</taxon>
        <taxon>Metazoa</taxon>
        <taxon>Spiralia</taxon>
        <taxon>Gnathifera</taxon>
        <taxon>Rotifera</taxon>
        <taxon>Eurotatoria</taxon>
        <taxon>Monogononta</taxon>
        <taxon>Pseudotrocha</taxon>
        <taxon>Ploima</taxon>
        <taxon>Brachionidae</taxon>
        <taxon>Brachionus</taxon>
    </lineage>
</organism>